<dbReference type="STRING" id="318479.A0A0N4UDH8"/>
<dbReference type="GO" id="GO:0071819">
    <property type="term" value="C:DUBm complex"/>
    <property type="evidence" value="ECO:0007669"/>
    <property type="project" value="UniProtKB-UniRule"/>
</dbReference>
<dbReference type="InterPro" id="IPR018783">
    <property type="entry name" value="TF_ENY2"/>
</dbReference>
<dbReference type="AlphaFoldDB" id="A0A0N4UDH8"/>
<dbReference type="EMBL" id="UYYG01001178">
    <property type="protein sequence ID" value="VDN59217.1"/>
    <property type="molecule type" value="Genomic_DNA"/>
</dbReference>
<evidence type="ECO:0000313" key="3">
    <source>
        <dbReference type="Proteomes" id="UP000038040"/>
    </source>
</evidence>
<keyword evidence="1" id="KW-0010">Activator</keyword>
<keyword evidence="1" id="KW-0156">Chromatin regulator</keyword>
<proteinExistence type="inferred from homology"/>
<dbReference type="OrthoDB" id="6221744at2759"/>
<keyword evidence="1" id="KW-0804">Transcription</keyword>
<evidence type="ECO:0000256" key="1">
    <source>
        <dbReference type="HAMAP-Rule" id="MF_03046"/>
    </source>
</evidence>
<dbReference type="HAMAP" id="MF_03046">
    <property type="entry name" value="ENY2_Sus1"/>
    <property type="match status" value="1"/>
</dbReference>
<sequence length="97" mass="11352">MKPVTQATLERKFIETGERERMKELLISRLRETGWIDEVHIMCQKVVQSKGVDKCKIDDIIDEVKGPARRSVPEDVKRELMMCIRTFLQQASDFDDL</sequence>
<dbReference type="GO" id="GO:0005643">
    <property type="term" value="C:nuclear pore"/>
    <property type="evidence" value="ECO:0007669"/>
    <property type="project" value="UniProtKB-UniRule"/>
</dbReference>
<dbReference type="PANTHER" id="PTHR12514">
    <property type="entry name" value="ENHANCER OF YELLOW 2 TRANSCRIPTION FACTOR"/>
    <property type="match status" value="1"/>
</dbReference>
<dbReference type="GO" id="GO:0006406">
    <property type="term" value="P:mRNA export from nucleus"/>
    <property type="evidence" value="ECO:0007669"/>
    <property type="project" value="UniProtKB-UniRule"/>
</dbReference>
<comment type="similarity">
    <text evidence="1">Belongs to the ENY2 family.</text>
</comment>
<keyword evidence="1" id="KW-0653">Protein transport</keyword>
<dbReference type="GO" id="GO:0006368">
    <property type="term" value="P:transcription elongation by RNA polymerase II"/>
    <property type="evidence" value="ECO:0007669"/>
    <property type="project" value="UniProtKB-UniRule"/>
</dbReference>
<dbReference type="Proteomes" id="UP000038040">
    <property type="component" value="Unplaced"/>
</dbReference>
<reference evidence="2 4" key="2">
    <citation type="submission" date="2018-11" db="EMBL/GenBank/DDBJ databases">
        <authorList>
            <consortium name="Pathogen Informatics"/>
        </authorList>
    </citation>
    <scope>NUCLEOTIDE SEQUENCE [LARGE SCALE GENOMIC DNA]</scope>
</reference>
<keyword evidence="1" id="KW-0509">mRNA transport</keyword>
<gene>
    <name evidence="2" type="ORF">DME_LOCUS9190</name>
</gene>
<dbReference type="GO" id="GO:0006325">
    <property type="term" value="P:chromatin organization"/>
    <property type="evidence" value="ECO:0007669"/>
    <property type="project" value="UniProtKB-KW"/>
</dbReference>
<protein>
    <recommendedName>
        <fullName evidence="1">Transcription and mRNA export factor ENY2</fullName>
    </recommendedName>
    <alternativeName>
        <fullName evidence="1">Enhancer of yellow 2 transcription factor homolog</fullName>
    </alternativeName>
</protein>
<keyword evidence="1" id="KW-0813">Transport</keyword>
<dbReference type="GO" id="GO:0070390">
    <property type="term" value="C:transcription export complex 2"/>
    <property type="evidence" value="ECO:0007669"/>
    <property type="project" value="UniProtKB-UniRule"/>
</dbReference>
<dbReference type="Gene3D" id="1.10.246.140">
    <property type="match status" value="1"/>
</dbReference>
<evidence type="ECO:0000313" key="5">
    <source>
        <dbReference type="WBParaSite" id="DME_0000539101-mRNA-1"/>
    </source>
</evidence>
<keyword evidence="1" id="KW-0539">Nucleus</keyword>
<evidence type="ECO:0000313" key="2">
    <source>
        <dbReference type="EMBL" id="VDN59217.1"/>
    </source>
</evidence>
<dbReference type="Proteomes" id="UP000274756">
    <property type="component" value="Unassembled WGS sequence"/>
</dbReference>
<keyword evidence="4" id="KW-1185">Reference proteome</keyword>
<reference evidence="5" key="1">
    <citation type="submission" date="2017-02" db="UniProtKB">
        <authorList>
            <consortium name="WormBaseParasite"/>
        </authorList>
    </citation>
    <scope>IDENTIFICATION</scope>
</reference>
<dbReference type="GO" id="GO:0003713">
    <property type="term" value="F:transcription coactivator activity"/>
    <property type="evidence" value="ECO:0007669"/>
    <property type="project" value="UniProtKB-UniRule"/>
</dbReference>
<dbReference type="Pfam" id="PF10163">
    <property type="entry name" value="EnY2"/>
    <property type="match status" value="1"/>
</dbReference>
<dbReference type="InterPro" id="IPR038212">
    <property type="entry name" value="TF_EnY2_sf"/>
</dbReference>
<accession>A0A0N4UDH8</accession>
<dbReference type="GO" id="GO:0015031">
    <property type="term" value="P:protein transport"/>
    <property type="evidence" value="ECO:0007669"/>
    <property type="project" value="UniProtKB-KW"/>
</dbReference>
<comment type="subunit">
    <text evidence="1">Component of the nuclear pore complex (NPC)-associated TREX-2 complex (transcription and export complex 2). Component of the SAGA transcription coactivator-HAT complex. Within the SAGA complex, participates to a subcomplex of SAGA called the DUB module (deubiquitination module).</text>
</comment>
<name>A0A0N4UDH8_DRAME</name>
<dbReference type="WBParaSite" id="DME_0000539101-mRNA-1">
    <property type="protein sequence ID" value="DME_0000539101-mRNA-1"/>
    <property type="gene ID" value="DME_0000539101"/>
</dbReference>
<keyword evidence="1" id="KW-0811">Translocation</keyword>
<dbReference type="GO" id="GO:0005654">
    <property type="term" value="C:nucleoplasm"/>
    <property type="evidence" value="ECO:0007669"/>
    <property type="project" value="UniProtKB-SubCell"/>
</dbReference>
<dbReference type="GO" id="GO:0000124">
    <property type="term" value="C:SAGA complex"/>
    <property type="evidence" value="ECO:0007669"/>
    <property type="project" value="UniProtKB-UniRule"/>
</dbReference>
<organism evidence="3 5">
    <name type="scientific">Dracunculus medinensis</name>
    <name type="common">Guinea worm</name>
    <dbReference type="NCBI Taxonomy" id="318479"/>
    <lineage>
        <taxon>Eukaryota</taxon>
        <taxon>Metazoa</taxon>
        <taxon>Ecdysozoa</taxon>
        <taxon>Nematoda</taxon>
        <taxon>Chromadorea</taxon>
        <taxon>Rhabditida</taxon>
        <taxon>Spirurina</taxon>
        <taxon>Dracunculoidea</taxon>
        <taxon>Dracunculidae</taxon>
        <taxon>Dracunculus</taxon>
    </lineage>
</organism>
<keyword evidence="1" id="KW-0805">Transcription regulation</keyword>
<comment type="function">
    <text evidence="1">Involved in mRNA export coupled transcription activation by association with both the TREX-2 and the SAGA complexes. The transcription regulatory histone acetylation (HAT) complex SAGA is a multiprotein complex that activates transcription by remodeling chromatin and mediating histone acetylation and deubiquitination. Within the SAGA complex, participates to a subcomplex that specifically deubiquitinates histones. The SAGA complex is recruited to specific gene promoters by activators, where it is required for transcription. The TREX-2 complex functions in docking export-competent ribonucleoprotein particles (mRNPs) to the nuclear entrance of the nuclear pore complex (nuclear basket). TREX-2 participates in mRNA export and accurate chromatin positioning in the nucleus by tethering genes to the nuclear periphery.</text>
</comment>
<comment type="subcellular location">
    <subcellularLocation>
        <location evidence="1">Nucleus</location>
        <location evidence="1">Nucleoplasm</location>
    </subcellularLocation>
</comment>
<evidence type="ECO:0000313" key="4">
    <source>
        <dbReference type="Proteomes" id="UP000274756"/>
    </source>
</evidence>